<dbReference type="EMBL" id="KN642484">
    <property type="protein sequence ID" value="KHN45266.1"/>
    <property type="molecule type" value="Genomic_DNA"/>
</dbReference>
<dbReference type="EMBL" id="QZWG01000017">
    <property type="protein sequence ID" value="RZB58381.1"/>
    <property type="molecule type" value="Genomic_DNA"/>
</dbReference>
<evidence type="ECO:0000313" key="2">
    <source>
        <dbReference type="EMBL" id="KHN45266.1"/>
    </source>
</evidence>
<dbReference type="AlphaFoldDB" id="A0A0B2SEX0"/>
<dbReference type="Proteomes" id="UP000053555">
    <property type="component" value="Unassembled WGS sequence"/>
</dbReference>
<gene>
    <name evidence="3" type="ORF">D0Y65_046819</name>
    <name evidence="2" type="ORF">glysoja_047916</name>
</gene>
<proteinExistence type="predicted"/>
<evidence type="ECO:0000313" key="3">
    <source>
        <dbReference type="EMBL" id="RZB58381.1"/>
    </source>
</evidence>
<reference evidence="3 4" key="2">
    <citation type="submission" date="2018-09" db="EMBL/GenBank/DDBJ databases">
        <title>A high-quality reference genome of wild soybean provides a powerful tool to mine soybean genomes.</title>
        <authorList>
            <person name="Xie M."/>
            <person name="Chung C.Y.L."/>
            <person name="Li M.-W."/>
            <person name="Wong F.-L."/>
            <person name="Chan T.-F."/>
            <person name="Lam H.-M."/>
        </authorList>
    </citation>
    <scope>NUCLEOTIDE SEQUENCE [LARGE SCALE GENOMIC DNA]</scope>
    <source>
        <strain evidence="4">cv. W05</strain>
        <tissue evidence="3">Hypocotyl of etiolated seedlings</tissue>
    </source>
</reference>
<organism evidence="2">
    <name type="scientific">Glycine soja</name>
    <name type="common">Wild soybean</name>
    <dbReference type="NCBI Taxonomy" id="3848"/>
    <lineage>
        <taxon>Eukaryota</taxon>
        <taxon>Viridiplantae</taxon>
        <taxon>Streptophyta</taxon>
        <taxon>Embryophyta</taxon>
        <taxon>Tracheophyta</taxon>
        <taxon>Spermatophyta</taxon>
        <taxon>Magnoliopsida</taxon>
        <taxon>eudicotyledons</taxon>
        <taxon>Gunneridae</taxon>
        <taxon>Pentapetalae</taxon>
        <taxon>rosids</taxon>
        <taxon>fabids</taxon>
        <taxon>Fabales</taxon>
        <taxon>Fabaceae</taxon>
        <taxon>Papilionoideae</taxon>
        <taxon>50 kb inversion clade</taxon>
        <taxon>NPAAA clade</taxon>
        <taxon>indigoferoid/millettioid clade</taxon>
        <taxon>Phaseoleae</taxon>
        <taxon>Glycine</taxon>
        <taxon>Glycine subgen. Soja</taxon>
    </lineage>
</organism>
<accession>A0A0B2SEX0</accession>
<dbReference type="InterPro" id="IPR039316">
    <property type="entry name" value="CLE25/26"/>
</dbReference>
<feature type="signal peptide" evidence="1">
    <location>
        <begin position="1"/>
        <end position="27"/>
    </location>
</feature>
<dbReference type="PANTHER" id="PTHR34277">
    <property type="entry name" value="CLAVATA3/ESR (CLE)-RELATED PROTEIN 26"/>
    <property type="match status" value="1"/>
</dbReference>
<feature type="chain" id="PRO_5040562979" evidence="1">
    <location>
        <begin position="28"/>
        <end position="84"/>
    </location>
</feature>
<keyword evidence="1" id="KW-0732">Signal</keyword>
<dbReference type="PANTHER" id="PTHR34277:SF1">
    <property type="entry name" value="CLAVATA3_ESR (CLE) GENE FAMILY MEMBER MTCLE20"/>
    <property type="match status" value="1"/>
</dbReference>
<reference evidence="2" key="1">
    <citation type="submission" date="2014-07" db="EMBL/GenBank/DDBJ databases">
        <title>Identification of a novel salt tolerance gene in wild soybean by whole-genome sequencing.</title>
        <authorList>
            <person name="Lam H.-M."/>
            <person name="Qi X."/>
            <person name="Li M.-W."/>
            <person name="Liu X."/>
            <person name="Xie M."/>
            <person name="Ni M."/>
            <person name="Xu X."/>
        </authorList>
    </citation>
    <scope>NUCLEOTIDE SEQUENCE [LARGE SCALE GENOMIC DNA]</scope>
    <source>
        <tissue evidence="2">Root</tissue>
    </source>
</reference>
<keyword evidence="4" id="KW-1185">Reference proteome</keyword>
<evidence type="ECO:0000313" key="4">
    <source>
        <dbReference type="Proteomes" id="UP000289340"/>
    </source>
</evidence>
<protein>
    <submittedName>
        <fullName evidence="2">Uncharacterized protein</fullName>
    </submittedName>
</protein>
<dbReference type="Proteomes" id="UP000289340">
    <property type="component" value="Chromosome 17"/>
</dbReference>
<sequence length="84" mass="9901">MHFHQCSLVGGLKRFMVFVLLTFIVCGEKEESSVVVVVDQHYQPHNMTEKQQNQHQHHNPRYPFGIYFSQKRKVPNASDPLHNR</sequence>
<evidence type="ECO:0000256" key="1">
    <source>
        <dbReference type="SAM" id="SignalP"/>
    </source>
</evidence>
<name>A0A0B2SEX0_GLYSO</name>